<accession>A0A380MZ16</accession>
<dbReference type="PANTHER" id="PTHR36932:SF1">
    <property type="entry name" value="CAPSULAR POLYSACCHARIDE BIOSYNTHESIS PROTEIN"/>
    <property type="match status" value="1"/>
</dbReference>
<dbReference type="InterPro" id="IPR042099">
    <property type="entry name" value="ANL_N_sf"/>
</dbReference>
<reference evidence="1 2" key="1">
    <citation type="submission" date="2018-06" db="EMBL/GenBank/DDBJ databases">
        <authorList>
            <consortium name="Pathogen Informatics"/>
            <person name="Doyle S."/>
        </authorList>
    </citation>
    <scope>NUCLEOTIDE SEQUENCE [LARGE SCALE GENOMIC DNA]</scope>
    <source>
        <strain evidence="1 2">NCTC13337</strain>
    </source>
</reference>
<sequence length="445" mass="50701">MSSLRLFYHFLRTRYGLQFAHREALVAWQEQQLQRFFQSVLPRAPRYQGMRIMHLSDLPLMDKATIMADFAAHNTRGVTAEEAFAVALQAEQTRDFSPKLGDLTVGLSSGTSGNRGLFLVSPQEQARWAGILLARMLQTSELRRLFQPWRAPLKIAFFLRANSHLYTTLRKRRIDFQFYDLLQGLEVALPRLQRQQPDILVAPPSMLRLLAVAGLEKRLSVRPKRVISVAEVAEAADKRLIRQVFGVSPEQIYQATEGFLAYTCAHGGLHLNETFVYFEPQWLDPEQKRFQPIITDFTRDTQLIVRYQLNDVLRLADEPCSCGGAERTLAAIEGRTDEVLWLERVQSGRLEAIFPDHVRRMMALCGAGVREFSVVQREDGWQVALASDEPQAAARLVREQLVAFCEQRGLTMPDVRFEVWQPPIAGAKRRRVQCLLAKTPLASLG</sequence>
<dbReference type="InterPro" id="IPR012685">
    <property type="entry name" value="CHP02304_F390_synth-rel"/>
</dbReference>
<dbReference type="OrthoDB" id="580775at2"/>
<dbReference type="AlphaFoldDB" id="A0A380MZ16"/>
<evidence type="ECO:0000313" key="1">
    <source>
        <dbReference type="EMBL" id="SUO97785.1"/>
    </source>
</evidence>
<organism evidence="1 2">
    <name type="scientific">Suttonella ornithocola</name>
    <dbReference type="NCBI Taxonomy" id="279832"/>
    <lineage>
        <taxon>Bacteria</taxon>
        <taxon>Pseudomonadati</taxon>
        <taxon>Pseudomonadota</taxon>
        <taxon>Gammaproteobacteria</taxon>
        <taxon>Cardiobacteriales</taxon>
        <taxon>Cardiobacteriaceae</taxon>
        <taxon>Suttonella</taxon>
    </lineage>
</organism>
<dbReference type="PANTHER" id="PTHR36932">
    <property type="entry name" value="CAPSULAR POLYSACCHARIDE BIOSYNTHESIS PROTEIN"/>
    <property type="match status" value="1"/>
</dbReference>
<evidence type="ECO:0000313" key="2">
    <source>
        <dbReference type="Proteomes" id="UP000254601"/>
    </source>
</evidence>
<dbReference type="NCBIfam" id="TIGR02304">
    <property type="entry name" value="aden_form_hyp"/>
    <property type="match status" value="1"/>
</dbReference>
<gene>
    <name evidence="1" type="ORF">NCTC13337_02616</name>
</gene>
<dbReference type="Proteomes" id="UP000254601">
    <property type="component" value="Unassembled WGS sequence"/>
</dbReference>
<dbReference type="RefSeq" id="WP_072577368.1">
    <property type="nucleotide sequence ID" value="NZ_LWHB01000163.1"/>
</dbReference>
<name>A0A380MZ16_9GAMM</name>
<proteinExistence type="predicted"/>
<dbReference type="SUPFAM" id="SSF56801">
    <property type="entry name" value="Acetyl-CoA synthetase-like"/>
    <property type="match status" value="1"/>
</dbReference>
<dbReference type="InterPro" id="IPR053158">
    <property type="entry name" value="CapK_Type1_Caps_Biosynth"/>
</dbReference>
<dbReference type="Gene3D" id="3.40.50.12780">
    <property type="entry name" value="N-terminal domain of ligase-like"/>
    <property type="match status" value="1"/>
</dbReference>
<protein>
    <submittedName>
        <fullName evidence="1">Putative adenylate-forming enzyme</fullName>
    </submittedName>
</protein>
<dbReference type="EMBL" id="UHIC01000001">
    <property type="protein sequence ID" value="SUO97785.1"/>
    <property type="molecule type" value="Genomic_DNA"/>
</dbReference>
<keyword evidence="2" id="KW-1185">Reference proteome</keyword>